<evidence type="ECO:0000256" key="1">
    <source>
        <dbReference type="ARBA" id="ARBA00004167"/>
    </source>
</evidence>
<dbReference type="Pfam" id="PF13839">
    <property type="entry name" value="PC-Esterase"/>
    <property type="match status" value="1"/>
</dbReference>
<dbReference type="Pfam" id="PF14416">
    <property type="entry name" value="PMR5N"/>
    <property type="match status" value="1"/>
</dbReference>
<comment type="subcellular location">
    <subcellularLocation>
        <location evidence="1">Membrane</location>
        <topology evidence="1">Single-pass membrane protein</topology>
    </subcellularLocation>
</comment>
<feature type="signal peptide" evidence="7">
    <location>
        <begin position="1"/>
        <end position="23"/>
    </location>
</feature>
<keyword evidence="6" id="KW-0472">Membrane</keyword>
<keyword evidence="7" id="KW-0732">Signal</keyword>
<reference evidence="10 11" key="1">
    <citation type="submission" date="2024-11" db="EMBL/GenBank/DDBJ databases">
        <title>A near-complete genome assembly of Cinchona calisaya.</title>
        <authorList>
            <person name="Lian D.C."/>
            <person name="Zhao X.W."/>
            <person name="Wei L."/>
        </authorList>
    </citation>
    <scope>NUCLEOTIDE SEQUENCE [LARGE SCALE GENOMIC DNA]</scope>
    <source>
        <tissue evidence="10">Nenye</tissue>
    </source>
</reference>
<sequence length="377" mass="43958">MRFLFFSSVLILFFIFSHQTTKADDDEEEFVHFLNAASSTSSNNITSSIRARKLGTGDCNIFSGKWVYDASYPLYDFSSCPFIDSEFNCLKYNRPDKLYLKYRWQPFSCNLPSFNGQVFLEKWRGKKIMFVGDSLSLNMWESLGCMIHSWVPKSRYSFIRKDGLSEIVFLDYDVRLLLYRTPYLVDMVRENVGTVLKLDSIRSGDAWRGMDLLIFNSWHWWTHTGSSQPWDYIQDGYNIQKDMNRLIAYYKGMTTWARWVNRNVDPTKTKVIFQGISPTHYEGRDWNEPSKSCAGQTQPYFGARYPAGTPVAKIIMNKVLSRIKKPVYLLDITTLSQYRKDAHPTYYSEHNGLDCSHWCLPGLPDTWNQLLYAALFG</sequence>
<feature type="domain" description="Trichome birefringence-like C-terminal" evidence="8">
    <location>
        <begin position="111"/>
        <end position="373"/>
    </location>
</feature>
<evidence type="ECO:0000256" key="6">
    <source>
        <dbReference type="ARBA" id="ARBA00023136"/>
    </source>
</evidence>
<dbReference type="PANTHER" id="PTHR32285:SF71">
    <property type="entry name" value="PROTEIN TRICHOME BIREFRINGENCE-LIKE 39"/>
    <property type="match status" value="1"/>
</dbReference>
<dbReference type="GO" id="GO:0016020">
    <property type="term" value="C:membrane"/>
    <property type="evidence" value="ECO:0007669"/>
    <property type="project" value="UniProtKB-SubCell"/>
</dbReference>
<protein>
    <recommendedName>
        <fullName evidence="12">Trichome birefringence-like N-terminal domain-containing protein</fullName>
    </recommendedName>
</protein>
<dbReference type="EMBL" id="JBJUIK010000012">
    <property type="protein sequence ID" value="KAL3509224.1"/>
    <property type="molecule type" value="Genomic_DNA"/>
</dbReference>
<evidence type="ECO:0008006" key="12">
    <source>
        <dbReference type="Google" id="ProtNLM"/>
    </source>
</evidence>
<evidence type="ECO:0000256" key="2">
    <source>
        <dbReference type="ARBA" id="ARBA00007727"/>
    </source>
</evidence>
<proteinExistence type="inferred from homology"/>
<feature type="chain" id="PRO_5044844314" description="Trichome birefringence-like N-terminal domain-containing protein" evidence="7">
    <location>
        <begin position="24"/>
        <end position="377"/>
    </location>
</feature>
<keyword evidence="5" id="KW-1133">Transmembrane helix</keyword>
<dbReference type="Proteomes" id="UP001630127">
    <property type="component" value="Unassembled WGS sequence"/>
</dbReference>
<dbReference type="AlphaFoldDB" id="A0ABD2YR64"/>
<keyword evidence="11" id="KW-1185">Reference proteome</keyword>
<evidence type="ECO:0000256" key="5">
    <source>
        <dbReference type="ARBA" id="ARBA00022989"/>
    </source>
</evidence>
<comment type="similarity">
    <text evidence="2">Belongs to the PC-esterase family. TBL subfamily.</text>
</comment>
<evidence type="ECO:0000313" key="11">
    <source>
        <dbReference type="Proteomes" id="UP001630127"/>
    </source>
</evidence>
<dbReference type="PANTHER" id="PTHR32285">
    <property type="entry name" value="PROTEIN TRICHOME BIREFRINGENCE-LIKE 9-RELATED"/>
    <property type="match status" value="1"/>
</dbReference>
<accession>A0ABD2YR64</accession>
<evidence type="ECO:0000259" key="9">
    <source>
        <dbReference type="Pfam" id="PF14416"/>
    </source>
</evidence>
<keyword evidence="4" id="KW-0735">Signal-anchor</keyword>
<evidence type="ECO:0000256" key="7">
    <source>
        <dbReference type="SAM" id="SignalP"/>
    </source>
</evidence>
<name>A0ABD2YR64_9GENT</name>
<evidence type="ECO:0000313" key="10">
    <source>
        <dbReference type="EMBL" id="KAL3509224.1"/>
    </source>
</evidence>
<dbReference type="InterPro" id="IPR026057">
    <property type="entry name" value="TBL_C"/>
</dbReference>
<evidence type="ECO:0000256" key="3">
    <source>
        <dbReference type="ARBA" id="ARBA00022692"/>
    </source>
</evidence>
<gene>
    <name evidence="10" type="ORF">ACH5RR_028625</name>
</gene>
<feature type="domain" description="Trichome birefringence-like N-terminal" evidence="9">
    <location>
        <begin position="58"/>
        <end position="110"/>
    </location>
</feature>
<dbReference type="InterPro" id="IPR025846">
    <property type="entry name" value="TBL_N"/>
</dbReference>
<dbReference type="InterPro" id="IPR029962">
    <property type="entry name" value="TBL"/>
</dbReference>
<evidence type="ECO:0000259" key="8">
    <source>
        <dbReference type="Pfam" id="PF13839"/>
    </source>
</evidence>
<evidence type="ECO:0000256" key="4">
    <source>
        <dbReference type="ARBA" id="ARBA00022968"/>
    </source>
</evidence>
<organism evidence="10 11">
    <name type="scientific">Cinchona calisaya</name>
    <dbReference type="NCBI Taxonomy" id="153742"/>
    <lineage>
        <taxon>Eukaryota</taxon>
        <taxon>Viridiplantae</taxon>
        <taxon>Streptophyta</taxon>
        <taxon>Embryophyta</taxon>
        <taxon>Tracheophyta</taxon>
        <taxon>Spermatophyta</taxon>
        <taxon>Magnoliopsida</taxon>
        <taxon>eudicotyledons</taxon>
        <taxon>Gunneridae</taxon>
        <taxon>Pentapetalae</taxon>
        <taxon>asterids</taxon>
        <taxon>lamiids</taxon>
        <taxon>Gentianales</taxon>
        <taxon>Rubiaceae</taxon>
        <taxon>Cinchonoideae</taxon>
        <taxon>Cinchoneae</taxon>
        <taxon>Cinchona</taxon>
    </lineage>
</organism>
<comment type="caution">
    <text evidence="10">The sequence shown here is derived from an EMBL/GenBank/DDBJ whole genome shotgun (WGS) entry which is preliminary data.</text>
</comment>
<keyword evidence="3" id="KW-0812">Transmembrane</keyword>